<dbReference type="PROSITE" id="PS50109">
    <property type="entry name" value="HIS_KIN"/>
    <property type="match status" value="1"/>
</dbReference>
<name>A0A5B9R7C3_9BACT</name>
<dbReference type="InterPro" id="IPR005467">
    <property type="entry name" value="His_kinase_dom"/>
</dbReference>
<evidence type="ECO:0000313" key="12">
    <source>
        <dbReference type="EMBL" id="QEG42323.1"/>
    </source>
</evidence>
<evidence type="ECO:0000259" key="10">
    <source>
        <dbReference type="PROSITE" id="PS50109"/>
    </source>
</evidence>
<dbReference type="GO" id="GO:0005524">
    <property type="term" value="F:ATP binding"/>
    <property type="evidence" value="ECO:0007669"/>
    <property type="project" value="UniProtKB-KW"/>
</dbReference>
<dbReference type="PRINTS" id="PR00344">
    <property type="entry name" value="BCTRLSENSOR"/>
</dbReference>
<keyword evidence="9" id="KW-1133">Transmembrane helix</keyword>
<evidence type="ECO:0000256" key="4">
    <source>
        <dbReference type="ARBA" id="ARBA00022553"/>
    </source>
</evidence>
<dbReference type="GO" id="GO:0016020">
    <property type="term" value="C:membrane"/>
    <property type="evidence" value="ECO:0007669"/>
    <property type="project" value="UniProtKB-SubCell"/>
</dbReference>
<dbReference type="Pfam" id="PF02518">
    <property type="entry name" value="HATPase_c"/>
    <property type="match status" value="1"/>
</dbReference>
<dbReference type="Gene3D" id="3.30.565.10">
    <property type="entry name" value="Histidine kinase-like ATPase, C-terminal domain"/>
    <property type="match status" value="1"/>
</dbReference>
<dbReference type="KEGG" id="rul:UC8_43570"/>
<keyword evidence="7" id="KW-0418">Kinase</keyword>
<evidence type="ECO:0000256" key="5">
    <source>
        <dbReference type="ARBA" id="ARBA00022679"/>
    </source>
</evidence>
<dbReference type="SMART" id="SM00304">
    <property type="entry name" value="HAMP"/>
    <property type="match status" value="1"/>
</dbReference>
<dbReference type="Pfam" id="PF00672">
    <property type="entry name" value="HAMP"/>
    <property type="match status" value="1"/>
</dbReference>
<dbReference type="Pfam" id="PF05228">
    <property type="entry name" value="CHASE4"/>
    <property type="match status" value="1"/>
</dbReference>
<keyword evidence="13" id="KW-1185">Reference proteome</keyword>
<gene>
    <name evidence="12" type="primary">srrB</name>
    <name evidence="12" type="ORF">UC8_43570</name>
</gene>
<dbReference type="GO" id="GO:0004673">
    <property type="term" value="F:protein histidine kinase activity"/>
    <property type="evidence" value="ECO:0007669"/>
    <property type="project" value="UniProtKB-EC"/>
</dbReference>
<dbReference type="Gene3D" id="6.10.340.10">
    <property type="match status" value="1"/>
</dbReference>
<feature type="domain" description="HAMP" evidence="11">
    <location>
        <begin position="309"/>
        <end position="362"/>
    </location>
</feature>
<evidence type="ECO:0000313" key="13">
    <source>
        <dbReference type="Proteomes" id="UP000325286"/>
    </source>
</evidence>
<evidence type="ECO:0000256" key="7">
    <source>
        <dbReference type="ARBA" id="ARBA00022777"/>
    </source>
</evidence>
<reference evidence="12 13" key="1">
    <citation type="submission" date="2019-08" db="EMBL/GenBank/DDBJ databases">
        <title>Deep-cultivation of Planctomycetes and their phenomic and genomic characterization uncovers novel biology.</title>
        <authorList>
            <person name="Wiegand S."/>
            <person name="Jogler M."/>
            <person name="Boedeker C."/>
            <person name="Pinto D."/>
            <person name="Vollmers J."/>
            <person name="Rivas-Marin E."/>
            <person name="Kohn T."/>
            <person name="Peeters S.H."/>
            <person name="Heuer A."/>
            <person name="Rast P."/>
            <person name="Oberbeckmann S."/>
            <person name="Bunk B."/>
            <person name="Jeske O."/>
            <person name="Meyerdierks A."/>
            <person name="Storesund J.E."/>
            <person name="Kallscheuer N."/>
            <person name="Luecker S."/>
            <person name="Lage O.M."/>
            <person name="Pohl T."/>
            <person name="Merkel B.J."/>
            <person name="Hornburger P."/>
            <person name="Mueller R.-W."/>
            <person name="Bruemmer F."/>
            <person name="Labrenz M."/>
            <person name="Spormann A.M."/>
            <person name="Op den Camp H."/>
            <person name="Overmann J."/>
            <person name="Amann R."/>
            <person name="Jetten M.S.M."/>
            <person name="Mascher T."/>
            <person name="Medema M.H."/>
            <person name="Devos D.P."/>
            <person name="Kaster A.-K."/>
            <person name="Ovreas L."/>
            <person name="Rohde M."/>
            <person name="Galperin M.Y."/>
            <person name="Jogler C."/>
        </authorList>
    </citation>
    <scope>NUCLEOTIDE SEQUENCE [LARGE SCALE GENOMIC DNA]</scope>
    <source>
        <strain evidence="12 13">UC8</strain>
    </source>
</reference>
<dbReference type="Proteomes" id="UP000325286">
    <property type="component" value="Chromosome"/>
</dbReference>
<dbReference type="PANTHER" id="PTHR44936">
    <property type="entry name" value="SENSOR PROTEIN CREC"/>
    <property type="match status" value="1"/>
</dbReference>
<keyword evidence="6" id="KW-0547">Nucleotide-binding</keyword>
<evidence type="ECO:0000256" key="1">
    <source>
        <dbReference type="ARBA" id="ARBA00000085"/>
    </source>
</evidence>
<dbReference type="InterPro" id="IPR050980">
    <property type="entry name" value="2C_sensor_his_kinase"/>
</dbReference>
<evidence type="ECO:0000256" key="2">
    <source>
        <dbReference type="ARBA" id="ARBA00004370"/>
    </source>
</evidence>
<dbReference type="RefSeq" id="WP_068131608.1">
    <property type="nucleotide sequence ID" value="NZ_CP042914.1"/>
</dbReference>
<feature type="domain" description="Histidine kinase" evidence="10">
    <location>
        <begin position="458"/>
        <end position="637"/>
    </location>
</feature>
<dbReference type="SUPFAM" id="SSF158472">
    <property type="entry name" value="HAMP domain-like"/>
    <property type="match status" value="1"/>
</dbReference>
<dbReference type="SMART" id="SM00387">
    <property type="entry name" value="HATPase_c"/>
    <property type="match status" value="1"/>
</dbReference>
<dbReference type="InterPro" id="IPR036890">
    <property type="entry name" value="HATPase_C_sf"/>
</dbReference>
<dbReference type="InterPro" id="IPR007892">
    <property type="entry name" value="CHASE4"/>
</dbReference>
<keyword evidence="4" id="KW-0597">Phosphoprotein</keyword>
<evidence type="ECO:0000256" key="9">
    <source>
        <dbReference type="SAM" id="Phobius"/>
    </source>
</evidence>
<keyword evidence="9" id="KW-0812">Transmembrane</keyword>
<dbReference type="EMBL" id="CP042914">
    <property type="protein sequence ID" value="QEG42323.1"/>
    <property type="molecule type" value="Genomic_DNA"/>
</dbReference>
<keyword evidence="5 12" id="KW-0808">Transferase</keyword>
<comment type="subcellular location">
    <subcellularLocation>
        <location evidence="2">Membrane</location>
    </subcellularLocation>
</comment>
<evidence type="ECO:0000256" key="8">
    <source>
        <dbReference type="ARBA" id="ARBA00022840"/>
    </source>
</evidence>
<dbReference type="CDD" id="cd06225">
    <property type="entry name" value="HAMP"/>
    <property type="match status" value="1"/>
</dbReference>
<dbReference type="PROSITE" id="PS50885">
    <property type="entry name" value="HAMP"/>
    <property type="match status" value="1"/>
</dbReference>
<dbReference type="EC" id="2.7.13.3" evidence="3"/>
<keyword evidence="8" id="KW-0067">ATP-binding</keyword>
<sequence>MNLRLKILLSLIAVLVLYVISDAAIQQFVVFPRFLELEQAEAARNLQRCHQAIERDLEHLDYFVHDWSARDDLHAYVSGRNESFPAEHFKESTFTDADLNLLAVLDVDDKVVYQGIRDSQSKAPITLPRFPQDRWEVTHPLLQHDKSFQPLAEQTVRGLMMTERGPMAVVSRPILRSSNLPPANGTLVMGRFLDQRAIDAISEQTAVSFSMTPVSQVTPTQQAGFPDSLRNFLVHGGRQRPLAYHAIDDRRLKVQSGLTDISGHPIVLTAATIDRNVSRQGRAAMRYAIGSLLLSAFVVLTILLLLLQRIVITPLIQLSDHASSIGETGDLSVRANLQRRDEFGNLARHFDAMVNNLSESQNRLIELSRKAGMSDMAAGVLHNVGNVITNVNVLSSAMAHQLGESKLTGMKKSADMLRAHATELDRFLTADPRGKQLPLYICQVTDHLEREQDDLRHQLKALDTNLQHVSQILEAQQKLATGAAVLQSVKVDQLLDDAIGMQQASLDRCGVRLRRIGQASPTIRIDRGKVIQVLVNLLGNAKDAVRDQPANRREIQVVVSLPQQDSVTIEVRDSGCGIAAEHLEKIFAGGFTTKSDGHGQGLHFCALAVTEMKGSLSVKSEGPGQGATFSLTLPYQLNTEAVQS</sequence>
<keyword evidence="9" id="KW-0472">Membrane</keyword>
<accession>A0A5B9R7C3</accession>
<dbReference type="GO" id="GO:0007165">
    <property type="term" value="P:signal transduction"/>
    <property type="evidence" value="ECO:0007669"/>
    <property type="project" value="InterPro"/>
</dbReference>
<protein>
    <recommendedName>
        <fullName evidence="3">histidine kinase</fullName>
        <ecNumber evidence="3">2.7.13.3</ecNumber>
    </recommendedName>
</protein>
<dbReference type="PANTHER" id="PTHR44936:SF10">
    <property type="entry name" value="SENSOR PROTEIN RSTB"/>
    <property type="match status" value="1"/>
</dbReference>
<feature type="transmembrane region" description="Helical" evidence="9">
    <location>
        <begin position="287"/>
        <end position="307"/>
    </location>
</feature>
<proteinExistence type="predicted"/>
<dbReference type="InterPro" id="IPR004358">
    <property type="entry name" value="Sig_transdc_His_kin-like_C"/>
</dbReference>
<dbReference type="SUPFAM" id="SSF55874">
    <property type="entry name" value="ATPase domain of HSP90 chaperone/DNA topoisomerase II/histidine kinase"/>
    <property type="match status" value="1"/>
</dbReference>
<evidence type="ECO:0000259" key="11">
    <source>
        <dbReference type="PROSITE" id="PS50885"/>
    </source>
</evidence>
<organism evidence="12 13">
    <name type="scientific">Roseimaritima ulvae</name>
    <dbReference type="NCBI Taxonomy" id="980254"/>
    <lineage>
        <taxon>Bacteria</taxon>
        <taxon>Pseudomonadati</taxon>
        <taxon>Planctomycetota</taxon>
        <taxon>Planctomycetia</taxon>
        <taxon>Pirellulales</taxon>
        <taxon>Pirellulaceae</taxon>
        <taxon>Roseimaritima</taxon>
    </lineage>
</organism>
<dbReference type="InterPro" id="IPR003594">
    <property type="entry name" value="HATPase_dom"/>
</dbReference>
<dbReference type="OrthoDB" id="149796at2"/>
<evidence type="ECO:0000256" key="6">
    <source>
        <dbReference type="ARBA" id="ARBA00022741"/>
    </source>
</evidence>
<evidence type="ECO:0000256" key="3">
    <source>
        <dbReference type="ARBA" id="ARBA00012438"/>
    </source>
</evidence>
<dbReference type="AlphaFoldDB" id="A0A5B9R7C3"/>
<comment type="catalytic activity">
    <reaction evidence="1">
        <text>ATP + protein L-histidine = ADP + protein N-phospho-L-histidine.</text>
        <dbReference type="EC" id="2.7.13.3"/>
    </reaction>
</comment>
<dbReference type="InterPro" id="IPR003660">
    <property type="entry name" value="HAMP_dom"/>
</dbReference>